<feature type="region of interest" description="Disordered" evidence="1">
    <location>
        <begin position="201"/>
        <end position="227"/>
    </location>
</feature>
<comment type="caution">
    <text evidence="2">The sequence shown here is derived from an EMBL/GenBank/DDBJ whole genome shotgun (WGS) entry which is preliminary data.</text>
</comment>
<dbReference type="OrthoDB" id="5832915at2759"/>
<organism evidence="2 3">
    <name type="scientific">Diploscapter pachys</name>
    <dbReference type="NCBI Taxonomy" id="2018661"/>
    <lineage>
        <taxon>Eukaryota</taxon>
        <taxon>Metazoa</taxon>
        <taxon>Ecdysozoa</taxon>
        <taxon>Nematoda</taxon>
        <taxon>Chromadorea</taxon>
        <taxon>Rhabditida</taxon>
        <taxon>Rhabditina</taxon>
        <taxon>Rhabditomorpha</taxon>
        <taxon>Rhabditoidea</taxon>
        <taxon>Rhabditidae</taxon>
        <taxon>Diploscapter</taxon>
    </lineage>
</organism>
<sequence length="380" mass="42523">MITTKGACKLARKMDSTLSRFGLKTPYWNMQLDEDLANYQFSTIFVRDFFPLAKRFKKRSYRSLPKDGNILMAVRNSGHGQIFKFLHSVALILEDQINENCTESCMNSPFLYCNAEDRCSSRLLPGAICNSKPTDKGADAIDGCFESVCHAGICVGRTPQSRPILATQIVGENVYQLLNGTEEENNSTSAFIDSNEFNLNETSTEEASISPTHQTTSPPTTTPLPSLPTVKLSRGLSARQQLMRSWNRPVNVPKFAFNDTLPFPTVYFPATVIEGEFKKKGRMQRRAVGSEAHSIGSNLPIGYSYDIQALSHASSTVVFRVLDPASAFAVEFFPFVSYHGQQCKQFCLENRQTPEKAIESQLSGKGYYKKRKKNYLLFSC</sequence>
<dbReference type="Proteomes" id="UP000218231">
    <property type="component" value="Unassembled WGS sequence"/>
</dbReference>
<reference evidence="2 3" key="1">
    <citation type="journal article" date="2017" name="Curr. Biol.">
        <title>Genome architecture and evolution of a unichromosomal asexual nematode.</title>
        <authorList>
            <person name="Fradin H."/>
            <person name="Zegar C."/>
            <person name="Gutwein M."/>
            <person name="Lucas J."/>
            <person name="Kovtun M."/>
            <person name="Corcoran D."/>
            <person name="Baugh L.R."/>
            <person name="Kiontke K."/>
            <person name="Gunsalus K."/>
            <person name="Fitch D.H."/>
            <person name="Piano F."/>
        </authorList>
    </citation>
    <scope>NUCLEOTIDE SEQUENCE [LARGE SCALE GENOMIC DNA]</scope>
    <source>
        <strain evidence="2">PF1309</strain>
    </source>
</reference>
<dbReference type="AlphaFoldDB" id="A0A2A2KTD8"/>
<name>A0A2A2KTD8_9BILA</name>
<accession>A0A2A2KTD8</accession>
<protein>
    <submittedName>
        <fullName evidence="2">Uncharacterized protein</fullName>
    </submittedName>
</protein>
<keyword evidence="3" id="KW-1185">Reference proteome</keyword>
<dbReference type="EMBL" id="LIAE01007743">
    <property type="protein sequence ID" value="PAV77194.1"/>
    <property type="molecule type" value="Genomic_DNA"/>
</dbReference>
<gene>
    <name evidence="2" type="ORF">WR25_11645</name>
</gene>
<evidence type="ECO:0000256" key="1">
    <source>
        <dbReference type="SAM" id="MobiDB-lite"/>
    </source>
</evidence>
<evidence type="ECO:0000313" key="3">
    <source>
        <dbReference type="Proteomes" id="UP000218231"/>
    </source>
</evidence>
<evidence type="ECO:0000313" key="2">
    <source>
        <dbReference type="EMBL" id="PAV77194.1"/>
    </source>
</evidence>
<proteinExistence type="predicted"/>
<feature type="compositionally biased region" description="Polar residues" evidence="1">
    <location>
        <begin position="201"/>
        <end position="214"/>
    </location>
</feature>